<dbReference type="AlphaFoldDB" id="A0A380TIA6"/>
<dbReference type="EMBL" id="UIDG01000445">
    <property type="protein sequence ID" value="SUS07747.1"/>
    <property type="molecule type" value="Genomic_DNA"/>
</dbReference>
<protein>
    <submittedName>
        <fullName evidence="1">Uncharacterized protein</fullName>
    </submittedName>
</protein>
<reference evidence="1" key="1">
    <citation type="submission" date="2018-07" db="EMBL/GenBank/DDBJ databases">
        <authorList>
            <person name="Quirk P.G."/>
            <person name="Krulwich T.A."/>
        </authorList>
    </citation>
    <scope>NUCLEOTIDE SEQUENCE</scope>
</reference>
<sequence length="99" mass="10981">MSALPSPDDRAVIHLNAVEALVLYDLLARWTAHGSERPTHPVPPECFESSGEVGVLVRLLGRLESQLVSPFADNYFEFVDNARKTLEEQVGDMKLLSCD</sequence>
<gene>
    <name evidence="1" type="ORF">DF3PB_50017</name>
</gene>
<name>A0A380TIA6_9ZZZZ</name>
<accession>A0A380TIA6</accession>
<proteinExistence type="predicted"/>
<evidence type="ECO:0000313" key="1">
    <source>
        <dbReference type="EMBL" id="SUS07747.1"/>
    </source>
</evidence>
<organism evidence="1">
    <name type="scientific">metagenome</name>
    <dbReference type="NCBI Taxonomy" id="256318"/>
    <lineage>
        <taxon>unclassified sequences</taxon>
        <taxon>metagenomes</taxon>
    </lineage>
</organism>